<feature type="transmembrane region" description="Helical" evidence="1">
    <location>
        <begin position="109"/>
        <end position="129"/>
    </location>
</feature>
<keyword evidence="1" id="KW-0472">Membrane</keyword>
<protein>
    <recommendedName>
        <fullName evidence="3">Transmembrane protein</fullName>
    </recommendedName>
</protein>
<dbReference type="AlphaFoldDB" id="B7FI55"/>
<evidence type="ECO:0000313" key="2">
    <source>
        <dbReference type="EMBL" id="ACJ84434.1"/>
    </source>
</evidence>
<dbReference type="EMBL" id="BT051772">
    <property type="protein sequence ID" value="ACJ84434.1"/>
    <property type="molecule type" value="mRNA"/>
</dbReference>
<evidence type="ECO:0000256" key="1">
    <source>
        <dbReference type="SAM" id="Phobius"/>
    </source>
</evidence>
<name>B7FI55_MEDTR</name>
<keyword evidence="1" id="KW-0812">Transmembrane</keyword>
<proteinExistence type="evidence at transcript level"/>
<sequence length="138" mass="15395">MSYCCGGWRVLQIHRSHKKLVYGIDTALVMLPLSLSPFRPLSSSSSSLPFSSNTHLSSSISQVTAEQDQHQQNSRRKSSQLVALEYAELNLSNNLVSELSFTSNSHFKLIIFSFSLFFFFCQISGYGSCQNQATCQSP</sequence>
<keyword evidence="1" id="KW-1133">Transmembrane helix</keyword>
<feature type="transmembrane region" description="Helical" evidence="1">
    <location>
        <begin position="20"/>
        <end position="38"/>
    </location>
</feature>
<dbReference type="ExpressionAtlas" id="B7FI55">
    <property type="expression patterns" value="differential"/>
</dbReference>
<reference evidence="2" key="1">
    <citation type="submission" date="2008-12" db="EMBL/GenBank/DDBJ databases">
        <title>Medicago truncatula full length cdna cloning project.</title>
        <authorList>
            <person name="Moskal W."/>
            <person name="Chan A."/>
            <person name="Cheung F."/>
            <person name="Xiao Y."/>
            <person name="Town C.D."/>
        </authorList>
    </citation>
    <scope>NUCLEOTIDE SEQUENCE</scope>
</reference>
<accession>B7FI55</accession>
<evidence type="ECO:0008006" key="3">
    <source>
        <dbReference type="Google" id="ProtNLM"/>
    </source>
</evidence>
<organism evidence="2">
    <name type="scientific">Medicago truncatula</name>
    <name type="common">Barrel medic</name>
    <name type="synonym">Medicago tribuloides</name>
    <dbReference type="NCBI Taxonomy" id="3880"/>
    <lineage>
        <taxon>Eukaryota</taxon>
        <taxon>Viridiplantae</taxon>
        <taxon>Streptophyta</taxon>
        <taxon>Embryophyta</taxon>
        <taxon>Tracheophyta</taxon>
        <taxon>Spermatophyta</taxon>
        <taxon>Magnoliopsida</taxon>
        <taxon>eudicotyledons</taxon>
        <taxon>Gunneridae</taxon>
        <taxon>Pentapetalae</taxon>
        <taxon>rosids</taxon>
        <taxon>fabids</taxon>
        <taxon>Fabales</taxon>
        <taxon>Fabaceae</taxon>
        <taxon>Papilionoideae</taxon>
        <taxon>50 kb inversion clade</taxon>
        <taxon>NPAAA clade</taxon>
        <taxon>Hologalegina</taxon>
        <taxon>IRL clade</taxon>
        <taxon>Trifolieae</taxon>
        <taxon>Medicago</taxon>
    </lineage>
</organism>